<sequence length="136" mass="14506">MTHSNQASSNHEAQQAEQDAKQDMRQDAMGQDSALTDVPPEFSVNNRDNSDQPAASDLSDDAADPTDAGYDETVANEPEGGLEEMDIDDLIDSNEEELEEITGLATSTPSPTARADEDRSALPESNIAGEAPTQNI</sequence>
<proteinExistence type="predicted"/>
<evidence type="ECO:0000313" key="2">
    <source>
        <dbReference type="EMBL" id="TEU30177.1"/>
    </source>
</evidence>
<gene>
    <name evidence="2" type="ORF">E2B99_03030</name>
</gene>
<dbReference type="OrthoDB" id="6717573at2"/>
<reference evidence="2 3" key="1">
    <citation type="submission" date="2019-03" db="EMBL/GenBank/DDBJ databases">
        <title>Alkanindiges illinoisensis: a potential pathogenic isolated from ascites of a gastric cancer patient with abdominal metastasis.</title>
        <authorList>
            <person name="Hu X."/>
            <person name="Yang B."/>
            <person name="Yan X."/>
            <person name="Lin L."/>
            <person name="Zhao H."/>
            <person name="Zhou F."/>
            <person name="Su B."/>
            <person name="Chen J."/>
            <person name="Rui Y."/>
            <person name="Wang Q."/>
            <person name="Zheng L."/>
        </authorList>
    </citation>
    <scope>NUCLEOTIDE SEQUENCE [LARGE SCALE GENOMIC DNA]</scope>
    <source>
        <strain evidence="2 3">NFYY 23406</strain>
    </source>
</reference>
<dbReference type="EMBL" id="SNTY01000011">
    <property type="protein sequence ID" value="TEU30177.1"/>
    <property type="molecule type" value="Genomic_DNA"/>
</dbReference>
<accession>A0A4Y7XEF8</accession>
<feature type="region of interest" description="Disordered" evidence="1">
    <location>
        <begin position="1"/>
        <end position="136"/>
    </location>
</feature>
<dbReference type="AlphaFoldDB" id="A0A4Y7XEF8"/>
<name>A0A4Y7XEF8_9GAMM</name>
<feature type="compositionally biased region" description="Polar residues" evidence="1">
    <location>
        <begin position="1"/>
        <end position="11"/>
    </location>
</feature>
<evidence type="ECO:0000313" key="3">
    <source>
        <dbReference type="Proteomes" id="UP000297834"/>
    </source>
</evidence>
<feature type="compositionally biased region" description="Acidic residues" evidence="1">
    <location>
        <begin position="80"/>
        <end position="100"/>
    </location>
</feature>
<comment type="caution">
    <text evidence="2">The sequence shown here is derived from an EMBL/GenBank/DDBJ whole genome shotgun (WGS) entry which is preliminary data.</text>
</comment>
<organism evidence="2 3">
    <name type="scientific">Alkanindiges illinoisensis</name>
    <dbReference type="NCBI Taxonomy" id="197183"/>
    <lineage>
        <taxon>Bacteria</taxon>
        <taxon>Pseudomonadati</taxon>
        <taxon>Pseudomonadota</taxon>
        <taxon>Gammaproteobacteria</taxon>
        <taxon>Moraxellales</taxon>
        <taxon>Moraxellaceae</taxon>
        <taxon>Alkanindiges</taxon>
    </lineage>
</organism>
<evidence type="ECO:0000256" key="1">
    <source>
        <dbReference type="SAM" id="MobiDB-lite"/>
    </source>
</evidence>
<dbReference type="RefSeq" id="WP_134243504.1">
    <property type="nucleotide sequence ID" value="NZ_SNTY01000011.1"/>
</dbReference>
<dbReference type="Proteomes" id="UP000297834">
    <property type="component" value="Unassembled WGS sequence"/>
</dbReference>
<keyword evidence="3" id="KW-1185">Reference proteome</keyword>
<protein>
    <submittedName>
        <fullName evidence="2">Uncharacterized protein</fullName>
    </submittedName>
</protein>